<dbReference type="AlphaFoldDB" id="A0A100WN65"/>
<dbReference type="EMBL" id="BCSZ01000012">
    <property type="protein sequence ID" value="GAT01317.1"/>
    <property type="molecule type" value="Genomic_DNA"/>
</dbReference>
<evidence type="ECO:0000313" key="2">
    <source>
        <dbReference type="Proteomes" id="UP000069705"/>
    </source>
</evidence>
<evidence type="ECO:0000313" key="1">
    <source>
        <dbReference type="EMBL" id="GAT01317.1"/>
    </source>
</evidence>
<name>A0A100WN65_MYCFO</name>
<organism evidence="1 2">
    <name type="scientific">Mycolicibacterium fortuitum subsp. acetamidolyticum</name>
    <dbReference type="NCBI Taxonomy" id="144550"/>
    <lineage>
        <taxon>Bacteria</taxon>
        <taxon>Bacillati</taxon>
        <taxon>Actinomycetota</taxon>
        <taxon>Actinomycetes</taxon>
        <taxon>Mycobacteriales</taxon>
        <taxon>Mycobacteriaceae</taxon>
        <taxon>Mycolicibacterium</taxon>
    </lineage>
</organism>
<reference evidence="1 2" key="1">
    <citation type="journal article" date="2016" name="Genome Announc.">
        <title>Draft Genome Sequences of Five Rapidly Growing Mycobacterium Species, M. thermoresistibile, M. fortuitum subsp. acetamidolyticum, M. canariasense, M. brisbanense, and M. novocastrense.</title>
        <authorList>
            <person name="Katahira K."/>
            <person name="Ogura Y."/>
            <person name="Gotoh Y."/>
            <person name="Hayashi T."/>
        </authorList>
    </citation>
    <scope>NUCLEOTIDE SEQUENCE [LARGE SCALE GENOMIC DNA]</scope>
    <source>
        <strain evidence="1 2">JCM6368</strain>
    </source>
</reference>
<reference evidence="2" key="2">
    <citation type="submission" date="2016-02" db="EMBL/GenBank/DDBJ databases">
        <title>Draft genome sequence of five rapidly growing Mycobacterium species.</title>
        <authorList>
            <person name="Katahira K."/>
            <person name="Gotou Y."/>
            <person name="Iida K."/>
            <person name="Ogura Y."/>
            <person name="Hayashi T."/>
        </authorList>
    </citation>
    <scope>NUCLEOTIDE SEQUENCE [LARGE SCALE GENOMIC DNA]</scope>
    <source>
        <strain evidence="2">JCM6368</strain>
    </source>
</reference>
<sequence length="252" mass="27112">MKSQAASGAAAMSVADRFGIGQGRHRRHAVDLLEALPAIEAGARAGRKPREIEVFGVCGERVTLARKWGRYDYSNRNLDMRRCERCSWIIALHHRTIEQEIACYRPDSVDSALIVSGGHDPDLLPKLITAVLDAHQDHQPDRPEPGLVSELLAHICRHRPVGVMCTRCWDDGLQEAHGPQAQVCPEAVVACWACTFIAGSWAGEFEDTIGSCECIVTSPCSVLTAVAAHHAIGITAGSGTAPASGSGDVHEH</sequence>
<gene>
    <name evidence="1" type="ORF">RMCFA_1431</name>
</gene>
<dbReference type="RefSeq" id="WP_061262897.1">
    <property type="nucleotide sequence ID" value="NZ_BCSZ01000012.1"/>
</dbReference>
<proteinExistence type="predicted"/>
<accession>A0A100WN65</accession>
<dbReference type="Proteomes" id="UP000069705">
    <property type="component" value="Unassembled WGS sequence"/>
</dbReference>
<protein>
    <submittedName>
        <fullName evidence="1">Uncharacterized protein</fullName>
    </submittedName>
</protein>
<comment type="caution">
    <text evidence="1">The sequence shown here is derived from an EMBL/GenBank/DDBJ whole genome shotgun (WGS) entry which is preliminary data.</text>
</comment>